<dbReference type="PRINTS" id="PR00344">
    <property type="entry name" value="BCTRLSENSOR"/>
</dbReference>
<name>A0A9P5GY06_PENCR</name>
<dbReference type="Pfam" id="PF02518">
    <property type="entry name" value="HATPase_c"/>
    <property type="match status" value="1"/>
</dbReference>
<dbReference type="InterPro" id="IPR036097">
    <property type="entry name" value="HisK_dim/P_sf"/>
</dbReference>
<dbReference type="SUPFAM" id="SSF52172">
    <property type="entry name" value="CheY-like"/>
    <property type="match status" value="1"/>
</dbReference>
<dbReference type="AlphaFoldDB" id="A0A9P5GY06"/>
<reference evidence="5" key="1">
    <citation type="submission" date="2020-02" db="EMBL/GenBank/DDBJ databases">
        <authorList>
            <person name="Lichtner F.J."/>
        </authorList>
    </citation>
    <scope>NUCLEOTIDE SEQUENCE</scope>
    <source>
        <strain evidence="5">G10</strain>
    </source>
</reference>
<sequence>MACSHELRSPLHGILASAELLRDIPLQAAQRDMVNMISTSGLTLLDTIDHLLDYCKINNLAITQSVNVSSTEDSGTTLVSDFNLDSLVEEVAVILHTGRKVPRPIPSLASQTATAMSAFEPTPRLTRNEDELSVIVNIEQSSSWNIRSVAGAWRRIVMNLLGNAMKWTQTGLIEVSLSQATAQTQADTHLVHLRVTDTGQGISQDFLRNSVFSPFAQEDALSEGVGLGLSIVHKLVTFLGGDLKMKSEIAVGTQVDVYIPAQRPKDYVPAKLFDNLSSVGIRRHNDTLKTCLIGFNGCPDLMETPTGILSSDAKRKLSIQNTLANVFRIQLGWHVILAESLEKGEGDIAVIEEANFNAMLNDQPPSTTSAGHHFKFFVVLASATSSPAHPLPQNAILMSQPYGPQKIRETAQKIMDLHKSQAQTGGLEAPTPVLPTNHEIPPSKPTPPSLVEISKDLSQQPPVEVVSQGPIIGSLPIRSNGQINDMHILIVDDNDINLQILATFMRKLGCSYDTASNGLIALEKVENSSRRYDLILMDLSMPIMDGLVSTSKIRQHEKDHGLQPSRIMAVTGVASDTMQQAALTAGVDDYLVKPLSLRKLKKLMEPTL</sequence>
<dbReference type="Pfam" id="PF00072">
    <property type="entry name" value="Response_reg"/>
    <property type="match status" value="1"/>
</dbReference>
<dbReference type="EMBL" id="JAAOZQ010000001">
    <property type="protein sequence ID" value="KAF7530622.1"/>
    <property type="molecule type" value="Genomic_DNA"/>
</dbReference>
<proteinExistence type="predicted"/>
<dbReference type="Proteomes" id="UP000701341">
    <property type="component" value="Unassembled WGS sequence"/>
</dbReference>
<feature type="domain" description="Response regulatory" evidence="4">
    <location>
        <begin position="487"/>
        <end position="608"/>
    </location>
</feature>
<protein>
    <submittedName>
        <fullName evidence="5">Uncharacterized protein</fullName>
    </submittedName>
</protein>
<dbReference type="PROSITE" id="PS50110">
    <property type="entry name" value="RESPONSE_REGULATORY"/>
    <property type="match status" value="1"/>
</dbReference>
<dbReference type="InterPro" id="IPR003661">
    <property type="entry name" value="HisK_dim/P_dom"/>
</dbReference>
<dbReference type="SMART" id="SM00387">
    <property type="entry name" value="HATPase_c"/>
    <property type="match status" value="1"/>
</dbReference>
<evidence type="ECO:0000313" key="6">
    <source>
        <dbReference type="Proteomes" id="UP000701341"/>
    </source>
</evidence>
<dbReference type="CDD" id="cd00082">
    <property type="entry name" value="HisKA"/>
    <property type="match status" value="1"/>
</dbReference>
<comment type="caution">
    <text evidence="5">The sequence shown here is derived from an EMBL/GenBank/DDBJ whole genome shotgun (WGS) entry which is preliminary data.</text>
</comment>
<organism evidence="5 6">
    <name type="scientific">Penicillium crustosum</name>
    <name type="common">Blue mold fungus</name>
    <dbReference type="NCBI Taxonomy" id="36656"/>
    <lineage>
        <taxon>Eukaryota</taxon>
        <taxon>Fungi</taxon>
        <taxon>Dikarya</taxon>
        <taxon>Ascomycota</taxon>
        <taxon>Pezizomycotina</taxon>
        <taxon>Eurotiomycetes</taxon>
        <taxon>Eurotiomycetidae</taxon>
        <taxon>Eurotiales</taxon>
        <taxon>Aspergillaceae</taxon>
        <taxon>Penicillium</taxon>
    </lineage>
</organism>
<evidence type="ECO:0000259" key="4">
    <source>
        <dbReference type="PROSITE" id="PS50110"/>
    </source>
</evidence>
<dbReference type="InterPro" id="IPR050956">
    <property type="entry name" value="2C_system_His_kinase"/>
</dbReference>
<dbReference type="PROSITE" id="PS50109">
    <property type="entry name" value="HIS_KIN"/>
    <property type="match status" value="1"/>
</dbReference>
<evidence type="ECO:0000256" key="2">
    <source>
        <dbReference type="PROSITE-ProRule" id="PRU00169"/>
    </source>
</evidence>
<evidence type="ECO:0000313" key="5">
    <source>
        <dbReference type="EMBL" id="KAF7530622.1"/>
    </source>
</evidence>
<dbReference type="InterPro" id="IPR011006">
    <property type="entry name" value="CheY-like_superfamily"/>
</dbReference>
<dbReference type="Gene3D" id="3.30.565.10">
    <property type="entry name" value="Histidine kinase-like ATPase, C-terminal domain"/>
    <property type="match status" value="1"/>
</dbReference>
<keyword evidence="6" id="KW-1185">Reference proteome</keyword>
<dbReference type="Pfam" id="PF00512">
    <property type="entry name" value="HisKA"/>
    <property type="match status" value="1"/>
</dbReference>
<dbReference type="FunFam" id="3.30.565.10:FF:000201">
    <property type="entry name" value="Sensor histidine kinase/response regulator, putative (AFU_orthologue AFUA_4G01020)"/>
    <property type="match status" value="1"/>
</dbReference>
<dbReference type="SUPFAM" id="SSF47384">
    <property type="entry name" value="Homodimeric domain of signal transducing histidine kinase"/>
    <property type="match status" value="1"/>
</dbReference>
<dbReference type="InterPro" id="IPR001789">
    <property type="entry name" value="Sig_transdc_resp-reg_receiver"/>
</dbReference>
<dbReference type="SMART" id="SM00448">
    <property type="entry name" value="REC"/>
    <property type="match status" value="1"/>
</dbReference>
<gene>
    <name evidence="5" type="ORF">PCG10_000131</name>
</gene>
<dbReference type="InterPro" id="IPR004358">
    <property type="entry name" value="Sig_transdc_His_kin-like_C"/>
</dbReference>
<dbReference type="GO" id="GO:0000155">
    <property type="term" value="F:phosphorelay sensor kinase activity"/>
    <property type="evidence" value="ECO:0007669"/>
    <property type="project" value="InterPro"/>
</dbReference>
<dbReference type="SUPFAM" id="SSF55874">
    <property type="entry name" value="ATPase domain of HSP90 chaperone/DNA topoisomerase II/histidine kinase"/>
    <property type="match status" value="1"/>
</dbReference>
<dbReference type="InterPro" id="IPR003594">
    <property type="entry name" value="HATPase_dom"/>
</dbReference>
<evidence type="ECO:0000259" key="3">
    <source>
        <dbReference type="PROSITE" id="PS50109"/>
    </source>
</evidence>
<dbReference type="Gene3D" id="1.10.287.130">
    <property type="match status" value="1"/>
</dbReference>
<feature type="modified residue" description="4-aspartylphosphate" evidence="2">
    <location>
        <position position="538"/>
    </location>
</feature>
<keyword evidence="1 2" id="KW-0597">Phosphoprotein</keyword>
<dbReference type="CDD" id="cd17546">
    <property type="entry name" value="REC_hyHK_CKI1_RcsC-like"/>
    <property type="match status" value="1"/>
</dbReference>
<dbReference type="Gene3D" id="3.40.50.2300">
    <property type="match status" value="1"/>
</dbReference>
<dbReference type="InterPro" id="IPR005467">
    <property type="entry name" value="His_kinase_dom"/>
</dbReference>
<evidence type="ECO:0000256" key="1">
    <source>
        <dbReference type="ARBA" id="ARBA00022553"/>
    </source>
</evidence>
<dbReference type="PANTHER" id="PTHR43719">
    <property type="entry name" value="TWO-COMPONENT HISTIDINE KINASE"/>
    <property type="match status" value="1"/>
</dbReference>
<dbReference type="InterPro" id="IPR036890">
    <property type="entry name" value="HATPase_C_sf"/>
</dbReference>
<dbReference type="PANTHER" id="PTHR43719:SF11">
    <property type="entry name" value="HISTIDINE KINASE_RESPONSE REGULATOR, PUTATIVE-RELATED"/>
    <property type="match status" value="1"/>
</dbReference>
<accession>A0A9P5GY06</accession>
<feature type="domain" description="Histidine kinase" evidence="3">
    <location>
        <begin position="2"/>
        <end position="263"/>
    </location>
</feature>